<evidence type="ECO:0000256" key="1">
    <source>
        <dbReference type="ARBA" id="ARBA00004155"/>
    </source>
</evidence>
<dbReference type="Gene3D" id="1.20.1250.20">
    <property type="entry name" value="MFS general substrate transporter like domains"/>
    <property type="match status" value="1"/>
</dbReference>
<keyword evidence="13" id="KW-1185">Reference proteome</keyword>
<keyword evidence="7" id="KW-0325">Glycoprotein</keyword>
<sequence length="512" mass="55716">MGAGSSIEAEREPLLAPSYAEPNSPPVNSRVYGRRWLVLTLFSLLGLMQGMVWNFWGPIQNSAAHAYGFTKSDIAVLVLWGPVGYFPWLLFMWLMDKKGLRASLLLSAFFMLLGSALRSIPLTDEPLRRWLIHGGQFLNGLAGPTIMSAGPFLSTTWFAPDQRATATAVASLFSYLGGAASFVVGPLVVPAPNDTQARTTMTAAILDNSIRDRIQLVLYTELAAIAVLFAAVLLYFPSRPPMPPSVAAASQRLSYRSSICRLLSNLRFLMIAVAYAVPTGVMAGWSGVLDMVLTPAKVSQVDAGWIGFWSTVGGCVFGVAMARFADSIRGMLKLILVLMLAGASLASTWFTLTCLSRVTHLPATAAILYTSCILVGIFINSSVPIFLELFIETVYPVPEGITCGVVTFLGNLVCGLLLFFLTFYCTGGAITDCILVYGCLQSWALITHVKFEADWSMQRIVTQQLMFMAKHQNSGGRHGHALWLSRCVLAELVSNWLMPLQPRPHSLLQGVL</sequence>
<feature type="transmembrane region" description="Helical" evidence="11">
    <location>
        <begin position="266"/>
        <end position="285"/>
    </location>
</feature>
<feature type="transmembrane region" description="Helical" evidence="11">
    <location>
        <begin position="403"/>
        <end position="424"/>
    </location>
</feature>
<feature type="transmembrane region" description="Helical" evidence="11">
    <location>
        <begin position="166"/>
        <end position="189"/>
    </location>
</feature>
<keyword evidence="4 11" id="KW-0812">Transmembrane</keyword>
<reference evidence="12" key="3">
    <citation type="submission" date="2025-09" db="UniProtKB">
        <authorList>
            <consortium name="Ensembl"/>
        </authorList>
    </citation>
    <scope>IDENTIFICATION</scope>
</reference>
<evidence type="ECO:0000256" key="2">
    <source>
        <dbReference type="ARBA" id="ARBA00008335"/>
    </source>
</evidence>
<dbReference type="GO" id="GO:0005765">
    <property type="term" value="C:lysosomal membrane"/>
    <property type="evidence" value="ECO:0007669"/>
    <property type="project" value="UniProtKB-SubCell"/>
</dbReference>
<comment type="similarity">
    <text evidence="2">Belongs to the major facilitator superfamily.</text>
</comment>
<dbReference type="InterPro" id="IPR036259">
    <property type="entry name" value="MFS_trans_sf"/>
</dbReference>
<proteinExistence type="inferred from homology"/>
<feature type="transmembrane region" description="Helical" evidence="11">
    <location>
        <begin position="364"/>
        <end position="391"/>
    </location>
</feature>
<dbReference type="PANTHER" id="PTHR10924">
    <property type="entry name" value="MAJOR FACILITATOR SUPERFAMILY PROTEIN-RELATED"/>
    <property type="match status" value="1"/>
</dbReference>
<dbReference type="GeneTree" id="ENSGT01030000234625"/>
<keyword evidence="6 11" id="KW-0472">Membrane</keyword>
<comment type="function">
    <text evidence="9">Mediates H(+)-dependent pyridoxine transport.</text>
</comment>
<feature type="transmembrane region" description="Helical" evidence="11">
    <location>
        <begin position="102"/>
        <end position="121"/>
    </location>
</feature>
<dbReference type="AlphaFoldDB" id="A0AAQ5YTP5"/>
<protein>
    <recommendedName>
        <fullName evidence="14">Solute carrier family 49 member 4</fullName>
    </recommendedName>
</protein>
<dbReference type="Ensembl" id="ENSAOCT00000044753.1">
    <property type="protein sequence ID" value="ENSAOCP00000056167.1"/>
    <property type="gene ID" value="ENSAOCG00000024468.2"/>
</dbReference>
<dbReference type="CDD" id="cd17397">
    <property type="entry name" value="MFS_DIRC2"/>
    <property type="match status" value="1"/>
</dbReference>
<evidence type="ECO:0000256" key="6">
    <source>
        <dbReference type="ARBA" id="ARBA00023136"/>
    </source>
</evidence>
<gene>
    <name evidence="12" type="primary">SLC49A4</name>
</gene>
<evidence type="ECO:0000256" key="11">
    <source>
        <dbReference type="SAM" id="Phobius"/>
    </source>
</evidence>
<keyword evidence="5 11" id="KW-1133">Transmembrane helix</keyword>
<feature type="transmembrane region" description="Helical" evidence="11">
    <location>
        <begin position="334"/>
        <end position="352"/>
    </location>
</feature>
<keyword evidence="3" id="KW-0813">Transport</keyword>
<dbReference type="GeneID" id="111571434"/>
<dbReference type="Pfam" id="PF07690">
    <property type="entry name" value="MFS_1"/>
    <property type="match status" value="1"/>
</dbReference>
<evidence type="ECO:0000256" key="3">
    <source>
        <dbReference type="ARBA" id="ARBA00022448"/>
    </source>
</evidence>
<evidence type="ECO:0008006" key="14">
    <source>
        <dbReference type="Google" id="ProtNLM"/>
    </source>
</evidence>
<comment type="catalytic activity">
    <reaction evidence="10">
        <text>pyridoxine(out) + n H(+)(out) = pyridoxine(in) + n H(+)(in)</text>
        <dbReference type="Rhea" id="RHEA:76203"/>
        <dbReference type="ChEBI" id="CHEBI:15378"/>
        <dbReference type="ChEBI" id="CHEBI:16709"/>
    </reaction>
</comment>
<dbReference type="InterPro" id="IPR049680">
    <property type="entry name" value="FLVCR1-2_SLC49-like"/>
</dbReference>
<keyword evidence="8" id="KW-0458">Lysosome</keyword>
<dbReference type="Proteomes" id="UP001501940">
    <property type="component" value="Chromosome 11"/>
</dbReference>
<reference evidence="12 13" key="1">
    <citation type="submission" date="2022-01" db="EMBL/GenBank/DDBJ databases">
        <title>A chromosome-scale genome assembly of the false clownfish, Amphiprion ocellaris.</title>
        <authorList>
            <person name="Ryu T."/>
        </authorList>
    </citation>
    <scope>NUCLEOTIDE SEQUENCE [LARGE SCALE GENOMIC DNA]</scope>
</reference>
<accession>A0AAQ5YTP5</accession>
<feature type="transmembrane region" description="Helical" evidence="11">
    <location>
        <begin position="141"/>
        <end position="159"/>
    </location>
</feature>
<dbReference type="SUPFAM" id="SSF103473">
    <property type="entry name" value="MFS general substrate transporter"/>
    <property type="match status" value="1"/>
</dbReference>
<dbReference type="FunFam" id="1.20.1250.20:FF:000162">
    <property type="entry name" value="disrupted in renal carcinoma protein 2"/>
    <property type="match status" value="1"/>
</dbReference>
<dbReference type="InterPro" id="IPR049604">
    <property type="entry name" value="SLC49A4-like"/>
</dbReference>
<dbReference type="PANTHER" id="PTHR10924:SF27">
    <property type="entry name" value="SOLUTE CARRIER FAMILY 49 MEMBER 4"/>
    <property type="match status" value="1"/>
</dbReference>
<feature type="transmembrane region" description="Helical" evidence="11">
    <location>
        <begin position="36"/>
        <end position="56"/>
    </location>
</feature>
<evidence type="ECO:0000256" key="10">
    <source>
        <dbReference type="ARBA" id="ARBA00048410"/>
    </source>
</evidence>
<evidence type="ECO:0000313" key="12">
    <source>
        <dbReference type="Ensembl" id="ENSAOCP00000056167.1"/>
    </source>
</evidence>
<comment type="subcellular location">
    <subcellularLocation>
        <location evidence="1">Lysosome membrane</location>
        <topology evidence="1">Multi-pass membrane protein</topology>
    </subcellularLocation>
</comment>
<feature type="transmembrane region" description="Helical" evidence="11">
    <location>
        <begin position="216"/>
        <end position="236"/>
    </location>
</feature>
<evidence type="ECO:0000256" key="5">
    <source>
        <dbReference type="ARBA" id="ARBA00022989"/>
    </source>
</evidence>
<evidence type="ECO:0000256" key="7">
    <source>
        <dbReference type="ARBA" id="ARBA00023180"/>
    </source>
</evidence>
<evidence type="ECO:0000256" key="9">
    <source>
        <dbReference type="ARBA" id="ARBA00037192"/>
    </source>
</evidence>
<dbReference type="GO" id="GO:0022857">
    <property type="term" value="F:transmembrane transporter activity"/>
    <property type="evidence" value="ECO:0007669"/>
    <property type="project" value="InterPro"/>
</dbReference>
<evidence type="ECO:0000313" key="13">
    <source>
        <dbReference type="Proteomes" id="UP001501940"/>
    </source>
</evidence>
<reference evidence="12" key="2">
    <citation type="submission" date="2025-08" db="UniProtKB">
        <authorList>
            <consortium name="Ensembl"/>
        </authorList>
    </citation>
    <scope>IDENTIFICATION</scope>
</reference>
<organism evidence="12 13">
    <name type="scientific">Amphiprion ocellaris</name>
    <name type="common">Clown anemonefish</name>
    <dbReference type="NCBI Taxonomy" id="80972"/>
    <lineage>
        <taxon>Eukaryota</taxon>
        <taxon>Metazoa</taxon>
        <taxon>Chordata</taxon>
        <taxon>Craniata</taxon>
        <taxon>Vertebrata</taxon>
        <taxon>Euteleostomi</taxon>
        <taxon>Actinopterygii</taxon>
        <taxon>Neopterygii</taxon>
        <taxon>Teleostei</taxon>
        <taxon>Neoteleostei</taxon>
        <taxon>Acanthomorphata</taxon>
        <taxon>Ovalentaria</taxon>
        <taxon>Pomacentridae</taxon>
        <taxon>Amphiprion</taxon>
    </lineage>
</organism>
<name>A0AAQ5YTP5_AMPOC</name>
<dbReference type="InterPro" id="IPR011701">
    <property type="entry name" value="MFS"/>
</dbReference>
<feature type="transmembrane region" description="Helical" evidence="11">
    <location>
        <begin position="76"/>
        <end position="95"/>
    </location>
</feature>
<evidence type="ECO:0000256" key="4">
    <source>
        <dbReference type="ARBA" id="ARBA00022692"/>
    </source>
</evidence>
<dbReference type="RefSeq" id="XP_054871598.1">
    <property type="nucleotide sequence ID" value="XM_055015623.1"/>
</dbReference>
<evidence type="ECO:0000256" key="8">
    <source>
        <dbReference type="ARBA" id="ARBA00023228"/>
    </source>
</evidence>
<feature type="transmembrane region" description="Helical" evidence="11">
    <location>
        <begin position="305"/>
        <end position="322"/>
    </location>
</feature>